<dbReference type="SUPFAM" id="SSF82171">
    <property type="entry name" value="DPP6 N-terminal domain-like"/>
    <property type="match status" value="1"/>
</dbReference>
<dbReference type="Gene3D" id="2.120.10.30">
    <property type="entry name" value="TolB, C-terminal domain"/>
    <property type="match status" value="1"/>
</dbReference>
<name>A0ABV8AH40_9FLAO</name>
<proteinExistence type="predicted"/>
<dbReference type="InterPro" id="IPR011659">
    <property type="entry name" value="WD40"/>
</dbReference>
<comment type="caution">
    <text evidence="1">The sequence shown here is derived from an EMBL/GenBank/DDBJ whole genome shotgun (WGS) entry which is preliminary data.</text>
</comment>
<accession>A0ABV8AH40</accession>
<reference evidence="2" key="1">
    <citation type="journal article" date="2019" name="Int. J. Syst. Evol. Microbiol.">
        <title>The Global Catalogue of Microorganisms (GCM) 10K type strain sequencing project: providing services to taxonomists for standard genome sequencing and annotation.</title>
        <authorList>
            <consortium name="The Broad Institute Genomics Platform"/>
            <consortium name="The Broad Institute Genome Sequencing Center for Infectious Disease"/>
            <person name="Wu L."/>
            <person name="Ma J."/>
        </authorList>
    </citation>
    <scope>NUCLEOTIDE SEQUENCE [LARGE SCALE GENOMIC DNA]</scope>
    <source>
        <strain evidence="2">CECT 8979</strain>
    </source>
</reference>
<evidence type="ECO:0000313" key="1">
    <source>
        <dbReference type="EMBL" id="MFC3876330.1"/>
    </source>
</evidence>
<dbReference type="Proteomes" id="UP001595812">
    <property type="component" value="Unassembled WGS sequence"/>
</dbReference>
<keyword evidence="2" id="KW-1185">Reference proteome</keyword>
<dbReference type="Pfam" id="PF07676">
    <property type="entry name" value="PD40"/>
    <property type="match status" value="1"/>
</dbReference>
<organism evidence="1 2">
    <name type="scientific">Winogradskyella maritima</name>
    <dbReference type="NCBI Taxonomy" id="1517766"/>
    <lineage>
        <taxon>Bacteria</taxon>
        <taxon>Pseudomonadati</taxon>
        <taxon>Bacteroidota</taxon>
        <taxon>Flavobacteriia</taxon>
        <taxon>Flavobacteriales</taxon>
        <taxon>Flavobacteriaceae</taxon>
        <taxon>Winogradskyella</taxon>
    </lineage>
</organism>
<dbReference type="RefSeq" id="WP_386097144.1">
    <property type="nucleotide sequence ID" value="NZ_JBHSAT010000004.1"/>
</dbReference>
<sequence length="324" mass="36537">MKFFQLALIMLCVVSCQDGKESANTSKTASVDYSQDTIQPVIPEILSKFKSIRDFTINGVEDEAYFTLQSPLNEISVIMKLSKSENGWSSPEMASFSGRYSDLEPFFSPDYLRLYFSSNRPVSKDSSNIKDFDIWYVERSSVMEEWSQPVNVGTPVNTKADEFYPAITLSKSLYFTAITEETGPGDDIFVSTWNGNRYETPKQLSDSINTKGAEFNAYVSPDESYILFGGWRRPDGIGAGDIYISEKKNGIWQKAKNLGIPLNSENTDYCPFVNTETNTLYFTSRRSGLKGQTLDFKILKSCLESLTVMMMAQVKSIKQTLRGF</sequence>
<dbReference type="InterPro" id="IPR011042">
    <property type="entry name" value="6-blade_b-propeller_TolB-like"/>
</dbReference>
<dbReference type="EMBL" id="JBHSAT010000004">
    <property type="protein sequence ID" value="MFC3876330.1"/>
    <property type="molecule type" value="Genomic_DNA"/>
</dbReference>
<evidence type="ECO:0000313" key="2">
    <source>
        <dbReference type="Proteomes" id="UP001595812"/>
    </source>
</evidence>
<gene>
    <name evidence="1" type="ORF">ACFOSX_03720</name>
</gene>
<protein>
    <submittedName>
        <fullName evidence="1">TolB family protein</fullName>
    </submittedName>
</protein>